<dbReference type="Pfam" id="PF00294">
    <property type="entry name" value="PfkB"/>
    <property type="match status" value="1"/>
</dbReference>
<dbReference type="AlphaFoldDB" id="D5E5I2"/>
<gene>
    <name evidence="2" type="ordered locus">MCRO_0393</name>
</gene>
<dbReference type="InterPro" id="IPR029056">
    <property type="entry name" value="Ribokinase-like"/>
</dbReference>
<evidence type="ECO:0000259" key="1">
    <source>
        <dbReference type="Pfam" id="PF00294"/>
    </source>
</evidence>
<dbReference type="EMBL" id="CP001991">
    <property type="protein sequence ID" value="ADE19351.1"/>
    <property type="molecule type" value="Genomic_DNA"/>
</dbReference>
<protein>
    <recommendedName>
        <fullName evidence="1">Carbohydrate kinase PfkB domain-containing protein</fullName>
    </recommendedName>
</protein>
<proteinExistence type="predicted"/>
<feature type="domain" description="Carbohydrate kinase PfkB" evidence="1">
    <location>
        <begin position="4"/>
        <end position="299"/>
    </location>
</feature>
<dbReference type="SUPFAM" id="SSF53613">
    <property type="entry name" value="Ribokinase-like"/>
    <property type="match status" value="1"/>
</dbReference>
<dbReference type="eggNOG" id="COG0524">
    <property type="taxonomic scope" value="Bacteria"/>
</dbReference>
<evidence type="ECO:0000313" key="3">
    <source>
        <dbReference type="Proteomes" id="UP000001845"/>
    </source>
</evidence>
<dbReference type="Proteomes" id="UP000001845">
    <property type="component" value="Chromosome"/>
</dbReference>
<accession>D5E5I2</accession>
<dbReference type="STRING" id="512564.MCRO_0393"/>
<evidence type="ECO:0000313" key="2">
    <source>
        <dbReference type="EMBL" id="ADE19351.1"/>
    </source>
</evidence>
<reference evidence="2 3" key="3">
    <citation type="journal article" date="2011" name="J. Bacteriol.">
        <title>Genome sequences of Mycoplasma alligatoris A21JP2T and Mycoplasma crocodyli MP145T.</title>
        <authorList>
            <person name="Brown D.R."/>
            <person name="Farmerie W.G."/>
            <person name="May M."/>
            <person name="Benders G.A."/>
            <person name="Durkin A.S."/>
            <person name="Hlavinka K."/>
            <person name="Hostetler J."/>
            <person name="Jackson J."/>
            <person name="Johnson J."/>
            <person name="Miller R.H."/>
            <person name="Paralanov V."/>
            <person name="Radune D."/>
            <person name="Szczypinski B."/>
            <person name="Glass J.I."/>
        </authorList>
    </citation>
    <scope>NUCLEOTIDE SEQUENCE [LARGE SCALE GENOMIC DNA]</scope>
    <source>
        <strain evidence="3">ATCC 51981 / MP145</strain>
    </source>
</reference>
<keyword evidence="3" id="KW-1185">Reference proteome</keyword>
<sequence>MIKRVLTIGETLIRFNIDNYENILKNNSNYFIGGDALNVASMLGINNNDVEYLTSLNSQSIFNKKIKLHINSNNVKTTFSEDSLDRIGLYYYTPKLENINATVEYDRANSGFSKMIIDNKTQQKIIESNFDLVHSSGITLAVNKNFSISLLNIYDSVIKNDKVTSFDLNFRKKLWKSYSEFKKAVSPILHRTSIVFGWLNETDSYNKIENLSLIDFENLTNYTRNNFKNIKIIVSPFKFNKDNKTYVKGFGFNEGKFFETKAIQYNDKFPVGSGDAFCGMFLNSFLNNLTFEESLIYATSAYAEKNKYQTDSAPILIKDLNIANKTNEIER</sequence>
<dbReference type="KEGG" id="mcd:MCRO_0393"/>
<name>D5E5I2_MYCCM</name>
<dbReference type="OrthoDB" id="9813569at2"/>
<organism evidence="2 3">
    <name type="scientific">Mycoplasma crocodyli (strain ATCC 51981 / MP145)</name>
    <dbReference type="NCBI Taxonomy" id="512564"/>
    <lineage>
        <taxon>Bacteria</taxon>
        <taxon>Bacillati</taxon>
        <taxon>Mycoplasmatota</taxon>
        <taxon>Mollicutes</taxon>
        <taxon>Mycoplasmataceae</taxon>
        <taxon>Mycoplasma</taxon>
    </lineage>
</organism>
<reference evidence="3" key="1">
    <citation type="submission" date="2010-03" db="EMBL/GenBank/DDBJ databases">
        <title>The complete genome of Mycoplasma crocodyli MP145.</title>
        <authorList>
            <person name="Glass J.I."/>
            <person name="Durkin A.S."/>
            <person name="Hostetler J."/>
            <person name="Jackson J."/>
            <person name="Johnson J."/>
            <person name="May M.A."/>
            <person name="Paralanov V."/>
            <person name="Radune D."/>
            <person name="Szczypinski B."/>
            <person name="Brown D.R."/>
        </authorList>
    </citation>
    <scope>NUCLEOTIDE SEQUENCE [LARGE SCALE GENOMIC DNA]</scope>
    <source>
        <strain evidence="3">ATCC 51981 / MP145</strain>
    </source>
</reference>
<dbReference type="RefSeq" id="WP_013054128.1">
    <property type="nucleotide sequence ID" value="NC_014014.1"/>
</dbReference>
<dbReference type="InterPro" id="IPR011611">
    <property type="entry name" value="PfkB_dom"/>
</dbReference>
<dbReference type="Gene3D" id="3.40.1190.20">
    <property type="match status" value="1"/>
</dbReference>
<reference key="2">
    <citation type="submission" date="2010-03" db="EMBL/GenBank/DDBJ databases">
        <authorList>
            <person name="Ma Z."/>
            <person name="Wang X."/>
            <person name="Liu H."/>
        </authorList>
    </citation>
    <scope>NUCLEOTIDE SEQUENCE</scope>
    <source>
        <strain>MP145</strain>
    </source>
</reference>
<dbReference type="HOGENOM" id="CLU_027634_0_1_14"/>